<organism evidence="2 3">
    <name type="scientific">Dactylosporangium maewongense</name>
    <dbReference type="NCBI Taxonomy" id="634393"/>
    <lineage>
        <taxon>Bacteria</taxon>
        <taxon>Bacillati</taxon>
        <taxon>Actinomycetota</taxon>
        <taxon>Actinomycetes</taxon>
        <taxon>Micromonosporales</taxon>
        <taxon>Micromonosporaceae</taxon>
        <taxon>Dactylosporangium</taxon>
    </lineage>
</organism>
<reference evidence="3" key="1">
    <citation type="journal article" date="2019" name="Int. J. Syst. Evol. Microbiol.">
        <title>The Global Catalogue of Microorganisms (GCM) 10K type strain sequencing project: providing services to taxonomists for standard genome sequencing and annotation.</title>
        <authorList>
            <consortium name="The Broad Institute Genomics Platform"/>
            <consortium name="The Broad Institute Genome Sequencing Center for Infectious Disease"/>
            <person name="Wu L."/>
            <person name="Ma J."/>
        </authorList>
    </citation>
    <scope>NUCLEOTIDE SEQUENCE [LARGE SCALE GENOMIC DNA]</scope>
    <source>
        <strain evidence="3">JCM 15933</strain>
    </source>
</reference>
<feature type="compositionally biased region" description="Polar residues" evidence="1">
    <location>
        <begin position="1"/>
        <end position="14"/>
    </location>
</feature>
<gene>
    <name evidence="2" type="ORF">GCM10009827_116690</name>
</gene>
<dbReference type="Proteomes" id="UP001501470">
    <property type="component" value="Unassembled WGS sequence"/>
</dbReference>
<sequence>MSGNGELVTEQQSPMKVAASARSGRGRDRTHLFPGRPRRIAPTYTEQEMADIAAAAAAAGLTPTGFVGEAGLAAARGEQPMTLGRETLAQLQVELFDARVAVGRIGTNLNQGITALNATGDAPAWLVRAAALCEQRMRRVDDVIARIDRALR</sequence>
<accession>A0ABP4P990</accession>
<proteinExistence type="predicted"/>
<evidence type="ECO:0008006" key="4">
    <source>
        <dbReference type="Google" id="ProtNLM"/>
    </source>
</evidence>
<name>A0ABP4P990_9ACTN</name>
<evidence type="ECO:0000313" key="3">
    <source>
        <dbReference type="Proteomes" id="UP001501470"/>
    </source>
</evidence>
<protein>
    <recommendedName>
        <fullName evidence="4">Mobilization protein MobC</fullName>
    </recommendedName>
</protein>
<dbReference type="EMBL" id="BAAAQD010000055">
    <property type="protein sequence ID" value="GAA1575515.1"/>
    <property type="molecule type" value="Genomic_DNA"/>
</dbReference>
<feature type="region of interest" description="Disordered" evidence="1">
    <location>
        <begin position="1"/>
        <end position="37"/>
    </location>
</feature>
<keyword evidence="3" id="KW-1185">Reference proteome</keyword>
<evidence type="ECO:0000313" key="2">
    <source>
        <dbReference type="EMBL" id="GAA1575515.1"/>
    </source>
</evidence>
<comment type="caution">
    <text evidence="2">The sequence shown here is derived from an EMBL/GenBank/DDBJ whole genome shotgun (WGS) entry which is preliminary data.</text>
</comment>
<evidence type="ECO:0000256" key="1">
    <source>
        <dbReference type="SAM" id="MobiDB-lite"/>
    </source>
</evidence>